<feature type="compositionally biased region" description="Polar residues" evidence="1">
    <location>
        <begin position="735"/>
        <end position="760"/>
    </location>
</feature>
<dbReference type="SMART" id="SM00668">
    <property type="entry name" value="CTLH"/>
    <property type="match status" value="2"/>
</dbReference>
<sequence length="804" mass="89916">MDSLPVNWEALDSLIIDFVKSENLIEDSGSPSTSPSTSLSPSSSTSSSSSSSYQSRLLIRQIRRSVEFGDIDAAIDLLRVHAPFVLDDHRLLFCLQKQRFIELLRKGTAEDRESAINCLRESLAPCALDAYPEAYEEFKHILLALVYDEEDKNSPVVSEWSPRRRIDIAGLLSSVLRAHLCAYDPLFAMSLRYLIRLGVPSPISDLTQRLLLEDRDPPATPLESSYEAPPFDEVDIQALAHAVELTRQGAIDSLRFAKGDLYQAFQMLAYITLFLPQFSDGNLKSSDVLVQHHPANELCRIRLDDPMFDELGFVNFSVVDSPGMQLSINDDQSESGQLSKNCSTEVGDGNTKLSGSDTSASQVIIEGSPESNTNLASIQSTDTEERYPSETSYGDCSTSGTPQFEKVLQKNKCLRVGETNKRKRWRGRHENTEFVSGPTSERSREDLNADMTMLKDQQACILFFQSRTYNKRKEDKHELVLGLKELASRGMTEEVVEEINEMDSNFFVQNPSLLFQLKQVEFLKLVGSGDHTQALRVACSFLGPLASSHPDLLKPLKETLLALLKPNEEAFNDRLPLCVLANTLQTGVLFLDSRMHRALSTLVPGWMTLAKKAHSLSLPSLMIGFAKVFCEPWNQGVYAELLHAQRALNWMLKFFHQRFPENAEKALIVAIGRRLGIEEPQLMKIIRATLYTHSEWFKLQMCKDRFEGLLRIDSLKEVGAKLIIDASRLDVDMSTDGSSQVTGSSNNRKQEDGSPTQSSARDVGCDETAILKVMEFLALPRADAIHLLAQYNGNAETVIQQIFA</sequence>
<evidence type="ECO:0000256" key="1">
    <source>
        <dbReference type="SAM" id="MobiDB-lite"/>
    </source>
</evidence>
<dbReference type="InterPro" id="IPR050618">
    <property type="entry name" value="Ubq-SigPath_Reg"/>
</dbReference>
<dbReference type="PANTHER" id="PTHR12864">
    <property type="entry name" value="RAN BINDING PROTEIN 9-RELATED"/>
    <property type="match status" value="1"/>
</dbReference>
<dbReference type="OrthoDB" id="2415936at2759"/>
<evidence type="ECO:0000313" key="4">
    <source>
        <dbReference type="Proteomes" id="UP000824120"/>
    </source>
</evidence>
<accession>A0A9J6AI09</accession>
<feature type="domain" description="CTLH" evidence="2">
    <location>
        <begin position="476"/>
        <end position="533"/>
    </location>
</feature>
<feature type="compositionally biased region" description="Low complexity" evidence="1">
    <location>
        <begin position="28"/>
        <end position="50"/>
    </location>
</feature>
<keyword evidence="4" id="KW-1185">Reference proteome</keyword>
<feature type="compositionally biased region" description="Polar residues" evidence="1">
    <location>
        <begin position="389"/>
        <end position="399"/>
    </location>
</feature>
<dbReference type="InterPro" id="IPR024964">
    <property type="entry name" value="CTLH/CRA"/>
</dbReference>
<dbReference type="AlphaFoldDB" id="A0A9J6AI09"/>
<feature type="compositionally biased region" description="Polar residues" evidence="1">
    <location>
        <begin position="369"/>
        <end position="381"/>
    </location>
</feature>
<dbReference type="PROSITE" id="PS50897">
    <property type="entry name" value="CTLH"/>
    <property type="match status" value="2"/>
</dbReference>
<reference evidence="3 4" key="1">
    <citation type="submission" date="2020-09" db="EMBL/GenBank/DDBJ databases">
        <title>De no assembly of potato wild relative species, Solanum commersonii.</title>
        <authorList>
            <person name="Cho K."/>
        </authorList>
    </citation>
    <scope>NUCLEOTIDE SEQUENCE [LARGE SCALE GENOMIC DNA]</scope>
    <source>
        <strain evidence="3">LZ3.2</strain>
        <tissue evidence="3">Leaf</tissue>
    </source>
</reference>
<feature type="region of interest" description="Disordered" evidence="1">
    <location>
        <begin position="27"/>
        <end position="50"/>
    </location>
</feature>
<evidence type="ECO:0000313" key="3">
    <source>
        <dbReference type="EMBL" id="KAG5623972.1"/>
    </source>
</evidence>
<name>A0A9J6AI09_SOLCO</name>
<gene>
    <name evidence="3" type="ORF">H5410_009190</name>
</gene>
<feature type="region of interest" description="Disordered" evidence="1">
    <location>
        <begin position="327"/>
        <end position="399"/>
    </location>
</feature>
<evidence type="ECO:0000259" key="2">
    <source>
        <dbReference type="PROSITE" id="PS50897"/>
    </source>
</evidence>
<dbReference type="Proteomes" id="UP000824120">
    <property type="component" value="Chromosome 2"/>
</dbReference>
<proteinExistence type="predicted"/>
<feature type="domain" description="CTLH" evidence="2">
    <location>
        <begin position="55"/>
        <end position="111"/>
    </location>
</feature>
<feature type="region of interest" description="Disordered" evidence="1">
    <location>
        <begin position="733"/>
        <end position="762"/>
    </location>
</feature>
<dbReference type="Pfam" id="PF10607">
    <property type="entry name" value="CTLH"/>
    <property type="match status" value="2"/>
</dbReference>
<dbReference type="EMBL" id="JACXVP010000002">
    <property type="protein sequence ID" value="KAG5623972.1"/>
    <property type="molecule type" value="Genomic_DNA"/>
</dbReference>
<comment type="caution">
    <text evidence="3">The sequence shown here is derived from an EMBL/GenBank/DDBJ whole genome shotgun (WGS) entry which is preliminary data.</text>
</comment>
<organism evidence="3 4">
    <name type="scientific">Solanum commersonii</name>
    <name type="common">Commerson's wild potato</name>
    <name type="synonym">Commerson's nightshade</name>
    <dbReference type="NCBI Taxonomy" id="4109"/>
    <lineage>
        <taxon>Eukaryota</taxon>
        <taxon>Viridiplantae</taxon>
        <taxon>Streptophyta</taxon>
        <taxon>Embryophyta</taxon>
        <taxon>Tracheophyta</taxon>
        <taxon>Spermatophyta</taxon>
        <taxon>Magnoliopsida</taxon>
        <taxon>eudicotyledons</taxon>
        <taxon>Gunneridae</taxon>
        <taxon>Pentapetalae</taxon>
        <taxon>asterids</taxon>
        <taxon>lamiids</taxon>
        <taxon>Solanales</taxon>
        <taxon>Solanaceae</taxon>
        <taxon>Solanoideae</taxon>
        <taxon>Solaneae</taxon>
        <taxon>Solanum</taxon>
    </lineage>
</organism>
<dbReference type="InterPro" id="IPR006595">
    <property type="entry name" value="CTLH_C"/>
</dbReference>
<protein>
    <recommendedName>
        <fullName evidence="2">CTLH domain-containing protein</fullName>
    </recommendedName>
</protein>
<feature type="compositionally biased region" description="Polar residues" evidence="1">
    <location>
        <begin position="351"/>
        <end position="362"/>
    </location>
</feature>
<feature type="compositionally biased region" description="Polar residues" evidence="1">
    <location>
        <begin position="327"/>
        <end position="344"/>
    </location>
</feature>